<gene>
    <name evidence="2" type="ORF">ACFQ5X_12865</name>
</gene>
<evidence type="ECO:0008006" key="4">
    <source>
        <dbReference type="Google" id="ProtNLM"/>
    </source>
</evidence>
<protein>
    <recommendedName>
        <fullName evidence="4">Catalase</fullName>
    </recommendedName>
</protein>
<proteinExistence type="predicted"/>
<organism evidence="2 3">
    <name type="scientific">Streptomyces kaempferi</name>
    <dbReference type="NCBI Taxonomy" id="333725"/>
    <lineage>
        <taxon>Bacteria</taxon>
        <taxon>Bacillati</taxon>
        <taxon>Actinomycetota</taxon>
        <taxon>Actinomycetes</taxon>
        <taxon>Kitasatosporales</taxon>
        <taxon>Streptomycetaceae</taxon>
        <taxon>Streptomyces</taxon>
    </lineage>
</organism>
<feature type="compositionally biased region" description="Basic and acidic residues" evidence="1">
    <location>
        <begin position="9"/>
        <end position="27"/>
    </location>
</feature>
<comment type="caution">
    <text evidence="2">The sequence shown here is derived from an EMBL/GenBank/DDBJ whole genome shotgun (WGS) entry which is preliminary data.</text>
</comment>
<keyword evidence="3" id="KW-1185">Reference proteome</keyword>
<evidence type="ECO:0000313" key="3">
    <source>
        <dbReference type="Proteomes" id="UP001597058"/>
    </source>
</evidence>
<evidence type="ECO:0000313" key="2">
    <source>
        <dbReference type="EMBL" id="MFD1306729.1"/>
    </source>
</evidence>
<sequence length="129" mass="13780">MSGNSATRVLEDGQNRAFEDGRVRAPDPRPPLAATTAAHDGDFTEVPETGYGPVAEPRTAFDRITGGDLTQRVGPHHRNRQFSRDMHGLGRAENKTADQLPLFTGEVPRVAREAGAGSRPGGRAKVPGL</sequence>
<evidence type="ECO:0000256" key="1">
    <source>
        <dbReference type="SAM" id="MobiDB-lite"/>
    </source>
</evidence>
<dbReference type="EMBL" id="JBHTMM010000012">
    <property type="protein sequence ID" value="MFD1306729.1"/>
    <property type="molecule type" value="Genomic_DNA"/>
</dbReference>
<dbReference type="Proteomes" id="UP001597058">
    <property type="component" value="Unassembled WGS sequence"/>
</dbReference>
<name>A0ABW3XD12_9ACTN</name>
<reference evidence="3" key="1">
    <citation type="journal article" date="2019" name="Int. J. Syst. Evol. Microbiol.">
        <title>The Global Catalogue of Microorganisms (GCM) 10K type strain sequencing project: providing services to taxonomists for standard genome sequencing and annotation.</title>
        <authorList>
            <consortium name="The Broad Institute Genomics Platform"/>
            <consortium name="The Broad Institute Genome Sequencing Center for Infectious Disease"/>
            <person name="Wu L."/>
            <person name="Ma J."/>
        </authorList>
    </citation>
    <scope>NUCLEOTIDE SEQUENCE [LARGE SCALE GENOMIC DNA]</scope>
    <source>
        <strain evidence="3">CGMCC 4.7020</strain>
    </source>
</reference>
<accession>A0ABW3XD12</accession>
<dbReference type="RefSeq" id="WP_381241025.1">
    <property type="nucleotide sequence ID" value="NZ_JBHSKH010000086.1"/>
</dbReference>
<feature type="region of interest" description="Disordered" evidence="1">
    <location>
        <begin position="1"/>
        <end position="87"/>
    </location>
</feature>